<dbReference type="PANTHER" id="PTHR13696">
    <property type="entry name" value="P-LOOP CONTAINING NUCLEOSIDE TRIPHOSPHATE HYDROLASE"/>
    <property type="match status" value="1"/>
</dbReference>
<evidence type="ECO:0000313" key="3">
    <source>
        <dbReference type="Proteomes" id="UP000061665"/>
    </source>
</evidence>
<protein>
    <recommendedName>
        <fullName evidence="1">CobQ/CobB/MinD/ParA nucleotide binding domain-containing protein</fullName>
    </recommendedName>
</protein>
<dbReference type="PANTHER" id="PTHR13696:SF99">
    <property type="entry name" value="COBYRINIC ACID AC-DIAMIDE SYNTHASE"/>
    <property type="match status" value="1"/>
</dbReference>
<reference evidence="2 3" key="1">
    <citation type="submission" date="2015-11" db="EMBL/GenBank/DDBJ databases">
        <title>Expanding the genomic diversity of Burkholderia species for the development of highly accurate diagnostics.</title>
        <authorList>
            <person name="Sahl J."/>
            <person name="Keim P."/>
            <person name="Wagner D."/>
        </authorList>
    </citation>
    <scope>NUCLEOTIDE SEQUENCE [LARGE SCALE GENOMIC DNA]</scope>
    <source>
        <strain evidence="2 3">MSMB2058</strain>
    </source>
</reference>
<organism evidence="2 3">
    <name type="scientific">Burkholderia ubonensis</name>
    <dbReference type="NCBI Taxonomy" id="101571"/>
    <lineage>
        <taxon>Bacteria</taxon>
        <taxon>Pseudomonadati</taxon>
        <taxon>Pseudomonadota</taxon>
        <taxon>Betaproteobacteria</taxon>
        <taxon>Burkholderiales</taxon>
        <taxon>Burkholderiaceae</taxon>
        <taxon>Burkholderia</taxon>
        <taxon>Burkholderia cepacia complex</taxon>
    </lineage>
</organism>
<dbReference type="EMBL" id="LOZE01000138">
    <property type="protein sequence ID" value="KVM19980.1"/>
    <property type="molecule type" value="Genomic_DNA"/>
</dbReference>
<dbReference type="Pfam" id="PF01656">
    <property type="entry name" value="CbiA"/>
    <property type="match status" value="1"/>
</dbReference>
<evidence type="ECO:0000259" key="1">
    <source>
        <dbReference type="Pfam" id="PF01656"/>
    </source>
</evidence>
<dbReference type="Proteomes" id="UP000061665">
    <property type="component" value="Unassembled WGS sequence"/>
</dbReference>
<evidence type="ECO:0000313" key="2">
    <source>
        <dbReference type="EMBL" id="KVM19980.1"/>
    </source>
</evidence>
<accession>A0AB73FQU1</accession>
<dbReference type="Gene3D" id="3.40.50.300">
    <property type="entry name" value="P-loop containing nucleotide triphosphate hydrolases"/>
    <property type="match status" value="1"/>
</dbReference>
<dbReference type="InterPro" id="IPR002586">
    <property type="entry name" value="CobQ/CobB/MinD/ParA_Nub-bd_dom"/>
</dbReference>
<sequence>MPKGNESTEAKIVLVTNQKGGSGKTTTAVNLASGLHERGETVCLVDADPQNSVVSWFAAGEGQIPFSYANFAGAGKGIQNEIRKLVDKYSYIVIDGRPQLGIDIALLLIISDLVVLPLKPSVMDFHATEPLIREIEKAQTLNEQLKFTLMINQLMGAQRLLARACESAIRERGYPLMKTRIAYRECYPQAYAFGNTVFDNKDRAFKQAATEVRELTDEAISILQ</sequence>
<dbReference type="InterPro" id="IPR027417">
    <property type="entry name" value="P-loop_NTPase"/>
</dbReference>
<proteinExistence type="predicted"/>
<dbReference type="SUPFAM" id="SSF52540">
    <property type="entry name" value="P-loop containing nucleoside triphosphate hydrolases"/>
    <property type="match status" value="1"/>
</dbReference>
<name>A0AB73FQU1_9BURK</name>
<dbReference type="InterPro" id="IPR050678">
    <property type="entry name" value="DNA_Partitioning_ATPase"/>
</dbReference>
<dbReference type="PIRSF" id="PIRSF009320">
    <property type="entry name" value="Nuc_binding_HP_1000"/>
    <property type="match status" value="1"/>
</dbReference>
<comment type="caution">
    <text evidence="2">The sequence shown here is derived from an EMBL/GenBank/DDBJ whole genome shotgun (WGS) entry which is preliminary data.</text>
</comment>
<dbReference type="AlphaFoldDB" id="A0AB73FQU1"/>
<feature type="domain" description="CobQ/CobB/MinD/ParA nucleotide binding" evidence="1">
    <location>
        <begin position="14"/>
        <end position="197"/>
    </location>
</feature>
<dbReference type="CDD" id="cd02042">
    <property type="entry name" value="ParAB_family"/>
    <property type="match status" value="1"/>
</dbReference>
<dbReference type="RefSeq" id="WP_059724344.1">
    <property type="nucleotide sequence ID" value="NZ_LOYI01000048.1"/>
</dbReference>
<gene>
    <name evidence="2" type="ORF">WJ53_22990</name>
</gene>